<keyword evidence="1" id="KW-0812">Transmembrane</keyword>
<feature type="transmembrane region" description="Helical" evidence="1">
    <location>
        <begin position="7"/>
        <end position="27"/>
    </location>
</feature>
<dbReference type="AlphaFoldDB" id="A0A6C0HUA4"/>
<reference evidence="2" key="1">
    <citation type="journal article" date="2020" name="Nature">
        <title>Giant virus diversity and host interactions through global metagenomics.</title>
        <authorList>
            <person name="Schulz F."/>
            <person name="Roux S."/>
            <person name="Paez-Espino D."/>
            <person name="Jungbluth S."/>
            <person name="Walsh D.A."/>
            <person name="Denef V.J."/>
            <person name="McMahon K.D."/>
            <person name="Konstantinidis K.T."/>
            <person name="Eloe-Fadrosh E.A."/>
            <person name="Kyrpides N.C."/>
            <person name="Woyke T."/>
        </authorList>
    </citation>
    <scope>NUCLEOTIDE SEQUENCE</scope>
    <source>
        <strain evidence="2">GVMAG-M-3300023184-168</strain>
    </source>
</reference>
<sequence length="164" mass="19865">MVTDIYIAHNTEPIVLSSLFFLVPVIYSYYIKFYFYTVVSFVTFFISANYWRKATIGFRRDLDLVFSKISFSIYVTSNLIYLHYNYPLLLGYKITNNSDISTIIYITSYSNLFLIVYFYNRSYYYYKLNDIKWMRNHMLFHLFCNINILLIIYLGNYRFISNIT</sequence>
<feature type="transmembrane region" description="Helical" evidence="1">
    <location>
        <begin position="63"/>
        <end position="82"/>
    </location>
</feature>
<keyword evidence="1" id="KW-1133">Transmembrane helix</keyword>
<feature type="transmembrane region" description="Helical" evidence="1">
    <location>
        <begin position="102"/>
        <end position="119"/>
    </location>
</feature>
<proteinExistence type="predicted"/>
<evidence type="ECO:0000313" key="2">
    <source>
        <dbReference type="EMBL" id="QHT83735.1"/>
    </source>
</evidence>
<accession>A0A6C0HUA4</accession>
<name>A0A6C0HUA4_9ZZZZ</name>
<organism evidence="2">
    <name type="scientific">viral metagenome</name>
    <dbReference type="NCBI Taxonomy" id="1070528"/>
    <lineage>
        <taxon>unclassified sequences</taxon>
        <taxon>metagenomes</taxon>
        <taxon>organismal metagenomes</taxon>
    </lineage>
</organism>
<keyword evidence="1" id="KW-0472">Membrane</keyword>
<feature type="transmembrane region" description="Helical" evidence="1">
    <location>
        <begin position="139"/>
        <end position="160"/>
    </location>
</feature>
<feature type="transmembrane region" description="Helical" evidence="1">
    <location>
        <begin position="33"/>
        <end position="51"/>
    </location>
</feature>
<evidence type="ECO:0000256" key="1">
    <source>
        <dbReference type="SAM" id="Phobius"/>
    </source>
</evidence>
<protein>
    <submittedName>
        <fullName evidence="2">Uncharacterized protein</fullName>
    </submittedName>
</protein>
<dbReference type="EMBL" id="MN740011">
    <property type="protein sequence ID" value="QHT83735.1"/>
    <property type="molecule type" value="Genomic_DNA"/>
</dbReference>